<evidence type="ECO:0000313" key="8">
    <source>
        <dbReference type="EnsemblPlants" id="OGLUM04G24700.1"/>
    </source>
</evidence>
<dbReference type="AlphaFoldDB" id="A0A0D9ZQF8"/>
<protein>
    <recommendedName>
        <fullName evidence="7">Major facilitator superfamily (MFS) profile domain-containing protein</fullName>
    </recommendedName>
</protein>
<dbReference type="PANTHER" id="PTHR23511">
    <property type="entry name" value="SYNAPTIC VESICLE GLYCOPROTEIN 2"/>
    <property type="match status" value="1"/>
</dbReference>
<dbReference type="PANTHER" id="PTHR23511:SF5">
    <property type="entry name" value="MAJOR FACILITATOR-TYPE TRANSPORTER HXNZ-RELATED"/>
    <property type="match status" value="1"/>
</dbReference>
<feature type="transmembrane region" description="Helical" evidence="6">
    <location>
        <begin position="178"/>
        <end position="199"/>
    </location>
</feature>
<reference evidence="8" key="2">
    <citation type="submission" date="2018-05" db="EMBL/GenBank/DDBJ databases">
        <title>OgluRS3 (Oryza glumaepatula Reference Sequence Version 3).</title>
        <authorList>
            <person name="Zhang J."/>
            <person name="Kudrna D."/>
            <person name="Lee S."/>
            <person name="Talag J."/>
            <person name="Welchert J."/>
            <person name="Wing R.A."/>
        </authorList>
    </citation>
    <scope>NUCLEOTIDE SEQUENCE [LARGE SCALE GENOMIC DNA]</scope>
</reference>
<feature type="transmembrane region" description="Helical" evidence="6">
    <location>
        <begin position="364"/>
        <end position="381"/>
    </location>
</feature>
<dbReference type="SUPFAM" id="SSF103473">
    <property type="entry name" value="MFS general substrate transporter"/>
    <property type="match status" value="1"/>
</dbReference>
<dbReference type="InterPro" id="IPR005829">
    <property type="entry name" value="Sugar_transporter_CS"/>
</dbReference>
<dbReference type="EnsemblPlants" id="OGLUM04G24700.1">
    <property type="protein sequence ID" value="OGLUM04G24700.1"/>
    <property type="gene ID" value="OGLUM04G24700"/>
</dbReference>
<keyword evidence="4 6" id="KW-1133">Transmembrane helix</keyword>
<dbReference type="GO" id="GO:0016020">
    <property type="term" value="C:membrane"/>
    <property type="evidence" value="ECO:0007669"/>
    <property type="project" value="UniProtKB-SubCell"/>
</dbReference>
<accession>A0A0D9ZQF8</accession>
<evidence type="ECO:0000256" key="5">
    <source>
        <dbReference type="ARBA" id="ARBA00023136"/>
    </source>
</evidence>
<keyword evidence="2" id="KW-0813">Transport</keyword>
<evidence type="ECO:0000256" key="1">
    <source>
        <dbReference type="ARBA" id="ARBA00004141"/>
    </source>
</evidence>
<evidence type="ECO:0000313" key="9">
    <source>
        <dbReference type="Proteomes" id="UP000026961"/>
    </source>
</evidence>
<evidence type="ECO:0000259" key="7">
    <source>
        <dbReference type="PROSITE" id="PS50850"/>
    </source>
</evidence>
<feature type="transmembrane region" description="Helical" evidence="6">
    <location>
        <begin position="393"/>
        <end position="416"/>
    </location>
</feature>
<dbReference type="eggNOG" id="KOG0253">
    <property type="taxonomic scope" value="Eukaryota"/>
</dbReference>
<comment type="subcellular location">
    <subcellularLocation>
        <location evidence="1">Membrane</location>
        <topology evidence="1">Multi-pass membrane protein</topology>
    </subcellularLocation>
</comment>
<evidence type="ECO:0000256" key="2">
    <source>
        <dbReference type="ARBA" id="ARBA00022448"/>
    </source>
</evidence>
<dbReference type="Gramene" id="OGLUM04G24700.1">
    <property type="protein sequence ID" value="OGLUM04G24700.1"/>
    <property type="gene ID" value="OGLUM04G24700"/>
</dbReference>
<sequence>MEEDQSATYSVDDALLSSGFGRYQILILSYAGVGLIAEAMEMMLLSFVGPSVQLEWKLTSHQESMITSVVFVGMLIGAYTWGVVSDNYGRRQERISLYRHLGIGLGGGPVLASWFLEFVPAPTRGTWMVVFSAFWTVGTIFEASLAWVNKKVPCSAFSFKEAYILIVKMYTVMPKFGWRWLLALSAVPSFVLLLFYVITPESPRFLCMKGRVTEAMDVLEKMARLNNVQLPSGRLVSDKNIELDELSTSESTTLLADAEEDDTIIEDKGSSFGGLSVAKLLSPKLIRATLLLWMTFFGNAFSYYGIVLLTSELSNEIPGSFLSAMIVDRIGRKLSMASMLFTSCVFLFPLIFSRTDILTRVSLFGARLCISASFTIVYIYAPEIYPTSVRTTGIGVASSVGRIGGILCPLVAVALVHSCQQTTAILLFELVIFLSGLAVSFFPFETKGCRLNDTEVVMN</sequence>
<dbReference type="InterPro" id="IPR036259">
    <property type="entry name" value="MFS_trans_sf"/>
</dbReference>
<dbReference type="Gene3D" id="1.20.1250.20">
    <property type="entry name" value="MFS general substrate transporter like domains"/>
    <property type="match status" value="2"/>
</dbReference>
<dbReference type="Pfam" id="PF00083">
    <property type="entry name" value="Sugar_tr"/>
    <property type="match status" value="1"/>
</dbReference>
<reference evidence="8" key="1">
    <citation type="submission" date="2015-04" db="UniProtKB">
        <authorList>
            <consortium name="EnsemblPlants"/>
        </authorList>
    </citation>
    <scope>IDENTIFICATION</scope>
</reference>
<evidence type="ECO:0000256" key="4">
    <source>
        <dbReference type="ARBA" id="ARBA00022989"/>
    </source>
</evidence>
<feature type="transmembrane region" description="Helical" evidence="6">
    <location>
        <begin position="330"/>
        <end position="352"/>
    </location>
</feature>
<organism evidence="8">
    <name type="scientific">Oryza glumipatula</name>
    <dbReference type="NCBI Taxonomy" id="40148"/>
    <lineage>
        <taxon>Eukaryota</taxon>
        <taxon>Viridiplantae</taxon>
        <taxon>Streptophyta</taxon>
        <taxon>Embryophyta</taxon>
        <taxon>Tracheophyta</taxon>
        <taxon>Spermatophyta</taxon>
        <taxon>Magnoliopsida</taxon>
        <taxon>Liliopsida</taxon>
        <taxon>Poales</taxon>
        <taxon>Poaceae</taxon>
        <taxon>BOP clade</taxon>
        <taxon>Oryzoideae</taxon>
        <taxon>Oryzeae</taxon>
        <taxon>Oryzinae</taxon>
        <taxon>Oryza</taxon>
    </lineage>
</organism>
<keyword evidence="3 6" id="KW-0812">Transmembrane</keyword>
<evidence type="ECO:0000256" key="6">
    <source>
        <dbReference type="SAM" id="Phobius"/>
    </source>
</evidence>
<dbReference type="STRING" id="40148.A0A0D9ZQF8"/>
<feature type="transmembrane region" description="Helical" evidence="6">
    <location>
        <begin position="65"/>
        <end position="84"/>
    </location>
</feature>
<dbReference type="GO" id="GO:0022857">
    <property type="term" value="F:transmembrane transporter activity"/>
    <property type="evidence" value="ECO:0007669"/>
    <property type="project" value="InterPro"/>
</dbReference>
<evidence type="ECO:0000256" key="3">
    <source>
        <dbReference type="ARBA" id="ARBA00022692"/>
    </source>
</evidence>
<dbReference type="InterPro" id="IPR005828">
    <property type="entry name" value="MFS_sugar_transport-like"/>
</dbReference>
<keyword evidence="9" id="KW-1185">Reference proteome</keyword>
<dbReference type="Proteomes" id="UP000026961">
    <property type="component" value="Chromosome 4"/>
</dbReference>
<keyword evidence="5 6" id="KW-0472">Membrane</keyword>
<feature type="transmembrane region" description="Helical" evidence="6">
    <location>
        <begin position="25"/>
        <end position="45"/>
    </location>
</feature>
<proteinExistence type="predicted"/>
<name>A0A0D9ZQF8_9ORYZ</name>
<feature type="transmembrane region" description="Helical" evidence="6">
    <location>
        <begin position="423"/>
        <end position="444"/>
    </location>
</feature>
<feature type="transmembrane region" description="Helical" evidence="6">
    <location>
        <begin position="96"/>
        <end position="115"/>
    </location>
</feature>
<feature type="domain" description="Major facilitator superfamily (MFS) profile" evidence="7">
    <location>
        <begin position="27"/>
        <end position="447"/>
    </location>
</feature>
<feature type="transmembrane region" description="Helical" evidence="6">
    <location>
        <begin position="290"/>
        <end position="310"/>
    </location>
</feature>
<feature type="transmembrane region" description="Helical" evidence="6">
    <location>
        <begin position="127"/>
        <end position="148"/>
    </location>
</feature>
<dbReference type="PROSITE" id="PS00216">
    <property type="entry name" value="SUGAR_TRANSPORT_1"/>
    <property type="match status" value="1"/>
</dbReference>
<dbReference type="InterPro" id="IPR020846">
    <property type="entry name" value="MFS_dom"/>
</dbReference>
<dbReference type="PROSITE" id="PS50850">
    <property type="entry name" value="MFS"/>
    <property type="match status" value="1"/>
</dbReference>